<sequence length="212" mass="23019">MIERWNKEIDTLLVYAGLFSAILTAFNVQSYPLLTPAPPDPVLMALQQISSQLTSFSVTSSFINATHPIVQDLQASAAPHPERWAVWLNALWFASLICSLSSASVGIMVKQWLNQYSSGLSGSSRQIARLRQHRLNALEKWCVGGIVAILPVLLQVGALLFFAGLLILLWVLNHTVAIIASALVGALATFLVATTVIPTFTIDCPYLSPASF</sequence>
<evidence type="ECO:0000313" key="4">
    <source>
        <dbReference type="Proteomes" id="UP000308197"/>
    </source>
</evidence>
<proteinExistence type="predicted"/>
<evidence type="ECO:0000259" key="2">
    <source>
        <dbReference type="Pfam" id="PF20153"/>
    </source>
</evidence>
<keyword evidence="1" id="KW-0472">Membrane</keyword>
<accession>A0A5C3PF72</accession>
<feature type="transmembrane region" description="Helical" evidence="1">
    <location>
        <begin position="141"/>
        <end position="172"/>
    </location>
</feature>
<dbReference type="AlphaFoldDB" id="A0A5C3PF72"/>
<feature type="transmembrane region" description="Helical" evidence="1">
    <location>
        <begin position="90"/>
        <end position="109"/>
    </location>
</feature>
<organism evidence="3 4">
    <name type="scientific">Polyporus arcularius HHB13444</name>
    <dbReference type="NCBI Taxonomy" id="1314778"/>
    <lineage>
        <taxon>Eukaryota</taxon>
        <taxon>Fungi</taxon>
        <taxon>Dikarya</taxon>
        <taxon>Basidiomycota</taxon>
        <taxon>Agaricomycotina</taxon>
        <taxon>Agaricomycetes</taxon>
        <taxon>Polyporales</taxon>
        <taxon>Polyporaceae</taxon>
        <taxon>Polyporus</taxon>
    </lineage>
</organism>
<keyword evidence="1" id="KW-1133">Transmembrane helix</keyword>
<dbReference type="Pfam" id="PF20153">
    <property type="entry name" value="DUF6535"/>
    <property type="match status" value="1"/>
</dbReference>
<dbReference type="EMBL" id="ML211120">
    <property type="protein sequence ID" value="TFK88246.1"/>
    <property type="molecule type" value="Genomic_DNA"/>
</dbReference>
<evidence type="ECO:0000256" key="1">
    <source>
        <dbReference type="SAM" id="Phobius"/>
    </source>
</evidence>
<dbReference type="Proteomes" id="UP000308197">
    <property type="component" value="Unassembled WGS sequence"/>
</dbReference>
<dbReference type="InterPro" id="IPR045338">
    <property type="entry name" value="DUF6535"/>
</dbReference>
<evidence type="ECO:0000313" key="3">
    <source>
        <dbReference type="EMBL" id="TFK88246.1"/>
    </source>
</evidence>
<feature type="domain" description="DUF6535" evidence="2">
    <location>
        <begin position="1"/>
        <end position="170"/>
    </location>
</feature>
<gene>
    <name evidence="3" type="ORF">K466DRAFT_489291</name>
</gene>
<feature type="non-terminal residue" evidence="3">
    <location>
        <position position="212"/>
    </location>
</feature>
<name>A0A5C3PF72_9APHY</name>
<keyword evidence="1" id="KW-0812">Transmembrane</keyword>
<feature type="transmembrane region" description="Helical" evidence="1">
    <location>
        <begin position="178"/>
        <end position="202"/>
    </location>
</feature>
<reference evidence="3 4" key="1">
    <citation type="journal article" date="2019" name="Nat. Ecol. Evol.">
        <title>Megaphylogeny resolves global patterns of mushroom evolution.</title>
        <authorList>
            <person name="Varga T."/>
            <person name="Krizsan K."/>
            <person name="Foldi C."/>
            <person name="Dima B."/>
            <person name="Sanchez-Garcia M."/>
            <person name="Sanchez-Ramirez S."/>
            <person name="Szollosi G.J."/>
            <person name="Szarkandi J.G."/>
            <person name="Papp V."/>
            <person name="Albert L."/>
            <person name="Andreopoulos W."/>
            <person name="Angelini C."/>
            <person name="Antonin V."/>
            <person name="Barry K.W."/>
            <person name="Bougher N.L."/>
            <person name="Buchanan P."/>
            <person name="Buyck B."/>
            <person name="Bense V."/>
            <person name="Catcheside P."/>
            <person name="Chovatia M."/>
            <person name="Cooper J."/>
            <person name="Damon W."/>
            <person name="Desjardin D."/>
            <person name="Finy P."/>
            <person name="Geml J."/>
            <person name="Haridas S."/>
            <person name="Hughes K."/>
            <person name="Justo A."/>
            <person name="Karasinski D."/>
            <person name="Kautmanova I."/>
            <person name="Kiss B."/>
            <person name="Kocsube S."/>
            <person name="Kotiranta H."/>
            <person name="LaButti K.M."/>
            <person name="Lechner B.E."/>
            <person name="Liimatainen K."/>
            <person name="Lipzen A."/>
            <person name="Lukacs Z."/>
            <person name="Mihaltcheva S."/>
            <person name="Morgado L.N."/>
            <person name="Niskanen T."/>
            <person name="Noordeloos M.E."/>
            <person name="Ohm R.A."/>
            <person name="Ortiz-Santana B."/>
            <person name="Ovrebo C."/>
            <person name="Racz N."/>
            <person name="Riley R."/>
            <person name="Savchenko A."/>
            <person name="Shiryaev A."/>
            <person name="Soop K."/>
            <person name="Spirin V."/>
            <person name="Szebenyi C."/>
            <person name="Tomsovsky M."/>
            <person name="Tulloss R.E."/>
            <person name="Uehling J."/>
            <person name="Grigoriev I.V."/>
            <person name="Vagvolgyi C."/>
            <person name="Papp T."/>
            <person name="Martin F.M."/>
            <person name="Miettinen O."/>
            <person name="Hibbett D.S."/>
            <person name="Nagy L.G."/>
        </authorList>
    </citation>
    <scope>NUCLEOTIDE SEQUENCE [LARGE SCALE GENOMIC DNA]</scope>
    <source>
        <strain evidence="3 4">HHB13444</strain>
    </source>
</reference>
<feature type="transmembrane region" description="Helical" evidence="1">
    <location>
        <begin position="12"/>
        <end position="34"/>
    </location>
</feature>
<dbReference type="STRING" id="1314778.A0A5C3PF72"/>
<keyword evidence="4" id="KW-1185">Reference proteome</keyword>
<dbReference type="InParanoid" id="A0A5C3PF72"/>
<protein>
    <recommendedName>
        <fullName evidence="2">DUF6535 domain-containing protein</fullName>
    </recommendedName>
</protein>